<gene>
    <name evidence="2" type="ORF">PYTT_0943</name>
</gene>
<feature type="transmembrane region" description="Helical" evidence="1">
    <location>
        <begin position="69"/>
        <end position="85"/>
    </location>
</feature>
<reference evidence="3" key="1">
    <citation type="submission" date="2016-09" db="EMBL/GenBank/DDBJ databases">
        <authorList>
            <person name="Koehorst J."/>
        </authorList>
    </citation>
    <scope>NUCLEOTIDE SEQUENCE [LARGE SCALE GENOMIC DNA]</scope>
</reference>
<evidence type="ECO:0000313" key="3">
    <source>
        <dbReference type="Proteomes" id="UP000176204"/>
    </source>
</evidence>
<evidence type="ECO:0000313" key="2">
    <source>
        <dbReference type="EMBL" id="SEH81425.1"/>
    </source>
</evidence>
<protein>
    <submittedName>
        <fullName evidence="2">Uncharacterized protein</fullName>
    </submittedName>
</protein>
<accession>A0A1C7PCG6</accession>
<keyword evidence="1" id="KW-0812">Transmembrane</keyword>
<dbReference type="KEGG" id="agl:PYTT_0943"/>
<dbReference type="STRING" id="1679444.PYTT_0943"/>
<dbReference type="RefSeq" id="WP_067774576.1">
    <property type="nucleotide sequence ID" value="NZ_JACVVN010000001.1"/>
</dbReference>
<evidence type="ECO:0000256" key="1">
    <source>
        <dbReference type="SAM" id="Phobius"/>
    </source>
</evidence>
<proteinExistence type="predicted"/>
<feature type="transmembrane region" description="Helical" evidence="1">
    <location>
        <begin position="28"/>
        <end position="49"/>
    </location>
</feature>
<dbReference type="EMBL" id="LT629973">
    <property type="protein sequence ID" value="SEH81425.1"/>
    <property type="molecule type" value="Genomic_DNA"/>
</dbReference>
<name>A0A1C7PCG6_9BACT</name>
<keyword evidence="3" id="KW-1185">Reference proteome</keyword>
<keyword evidence="1" id="KW-0472">Membrane</keyword>
<keyword evidence="1" id="KW-1133">Transmembrane helix</keyword>
<dbReference type="Proteomes" id="UP000176204">
    <property type="component" value="Chromosome I"/>
</dbReference>
<sequence length="188" mass="21735">MIRYTIIRDDLLRCAEAQFETQQRRIHWIVVGIMIALFVLGAVCLLLFLLHEQDRKAEWVQTVLGGQVLPPYIIVFGASICIMIVRRKQYAAQFSWERSRQTASYRKHLSAHLLRKVPEGACSGGVEFELDDDRGTVFVGGRENRHYPLPALWKQKLRPVGPGLFYVLSQDGSRKLYIPIKYDFTQQQ</sequence>
<dbReference type="AlphaFoldDB" id="A0A1C7PCG6"/>
<organism evidence="2 3">
    <name type="scientific">Akkermansia glycaniphila</name>
    <dbReference type="NCBI Taxonomy" id="1679444"/>
    <lineage>
        <taxon>Bacteria</taxon>
        <taxon>Pseudomonadati</taxon>
        <taxon>Verrucomicrobiota</taxon>
        <taxon>Verrucomicrobiia</taxon>
        <taxon>Verrucomicrobiales</taxon>
        <taxon>Akkermansiaceae</taxon>
        <taxon>Akkermansia</taxon>
    </lineage>
</organism>